<dbReference type="InterPro" id="IPR009888">
    <property type="entry name" value="CdiI_Proteobact"/>
</dbReference>
<protein>
    <submittedName>
        <fullName evidence="1">CdiI family contact-dependent growth inhibition immunity protein</fullName>
    </submittedName>
</protein>
<dbReference type="EMBL" id="CP067099">
    <property type="protein sequence ID" value="QQO61531.1"/>
    <property type="molecule type" value="Genomic_DNA"/>
</dbReference>
<dbReference type="RefSeq" id="WP_272581065.1">
    <property type="nucleotide sequence ID" value="NZ_CP067099.1"/>
</dbReference>
<gene>
    <name evidence="1" type="ORF">JI723_14815</name>
</gene>
<dbReference type="SUPFAM" id="SSF160207">
    <property type="entry name" value="NMB0488-like"/>
    <property type="match status" value="1"/>
</dbReference>
<dbReference type="CDD" id="cd13445">
    <property type="entry name" value="CDI_inhibitor_EC869_like"/>
    <property type="match status" value="1"/>
</dbReference>
<keyword evidence="2" id="KW-1185">Reference proteome</keyword>
<evidence type="ECO:0000313" key="1">
    <source>
        <dbReference type="EMBL" id="QQO61531.1"/>
    </source>
</evidence>
<dbReference type="Pfam" id="PF07262">
    <property type="entry name" value="CdiI"/>
    <property type="match status" value="1"/>
</dbReference>
<proteinExistence type="predicted"/>
<dbReference type="InterPro" id="IPR037891">
    <property type="entry name" value="Cdil-like_sf"/>
</dbReference>
<dbReference type="GeneID" id="92280015"/>
<sequence length="168" mass="19272">MNFIQNQAYCAGIVMTDKFICINTESGYGLVTIDPDFPSIILPLDSTEQVLGEKLLCALKRSNTQINDEDYNILFNPENMKEKWNRWLNQLKLDYQYRSKRHLLANMLSCSVFLLNNQLNISPTNHSKWEGWEGLGESKHVILSLDHSTEEIGAGLRLALSRCTTKEF</sequence>
<dbReference type="Proteomes" id="UP000596157">
    <property type="component" value="Chromosome"/>
</dbReference>
<reference evidence="2" key="1">
    <citation type="submission" date="2021-01" db="EMBL/GenBank/DDBJ databases">
        <title>Providencia vermicola LLDRA6, a soil-borne Mn(II)-oxidizing bacterium, exploits a strategy of superoxide production coupled to hydrogen peroxide consumption to generate Mn oxides, as revealed by transcriptional up-regulation of genes for phenylacetic acid catabolism.</title>
        <authorList>
            <person name="Chen S."/>
            <person name="Ding Z."/>
            <person name="Chen J."/>
            <person name="Luo J."/>
            <person name="Ruan X."/>
            <person name="Li Z."/>
            <person name="Liao F."/>
            <person name="He J."/>
            <person name="Li D."/>
        </authorList>
    </citation>
    <scope>NUCLEOTIDE SEQUENCE [LARGE SCALE GENOMIC DNA]</scope>
    <source>
        <strain evidence="2">LLDRA6</strain>
    </source>
</reference>
<name>A0ABX7ACK0_9GAMM</name>
<accession>A0ABX7ACK0</accession>
<organism evidence="1 2">
    <name type="scientific">Providencia manganoxydans</name>
    <dbReference type="NCBI Taxonomy" id="2923283"/>
    <lineage>
        <taxon>Bacteria</taxon>
        <taxon>Pseudomonadati</taxon>
        <taxon>Pseudomonadota</taxon>
        <taxon>Gammaproteobacteria</taxon>
        <taxon>Enterobacterales</taxon>
        <taxon>Morganellaceae</taxon>
        <taxon>Providencia</taxon>
    </lineage>
</organism>
<dbReference type="Gene3D" id="3.40.1590.10">
    <property type="entry name" value="NMB0488-like"/>
    <property type="match status" value="1"/>
</dbReference>
<evidence type="ECO:0000313" key="2">
    <source>
        <dbReference type="Proteomes" id="UP000596157"/>
    </source>
</evidence>